<dbReference type="PANTHER" id="PTHR47074:SF21">
    <property type="entry name" value="RNASE H TYPE-1 DOMAIN-CONTAINING PROTEIN"/>
    <property type="match status" value="1"/>
</dbReference>
<accession>A0AAV2GAK0</accession>
<dbReference type="EMBL" id="OZ034821">
    <property type="protein sequence ID" value="CAL1407187.1"/>
    <property type="molecule type" value="Genomic_DNA"/>
</dbReference>
<reference evidence="1 2" key="1">
    <citation type="submission" date="2024-04" db="EMBL/GenBank/DDBJ databases">
        <authorList>
            <person name="Fracassetti M."/>
        </authorList>
    </citation>
    <scope>NUCLEOTIDE SEQUENCE [LARGE SCALE GENOMIC DNA]</scope>
</reference>
<sequence>MDRLAMILWNMWNERNNHLFNNKKAEEWEVVGRALSYYEEFTAARQKEEERREPTPVKWRKPPTGWIKINVDVAVFAGEGTGSGVVARDWSGLCMLAAVRRDRRQWKPAIAELKAMDEGGD</sequence>
<dbReference type="PANTHER" id="PTHR47074">
    <property type="entry name" value="BNAC02G40300D PROTEIN"/>
    <property type="match status" value="1"/>
</dbReference>
<evidence type="ECO:0000313" key="2">
    <source>
        <dbReference type="Proteomes" id="UP001497516"/>
    </source>
</evidence>
<evidence type="ECO:0000313" key="1">
    <source>
        <dbReference type="EMBL" id="CAL1407187.1"/>
    </source>
</evidence>
<proteinExistence type="predicted"/>
<organism evidence="1 2">
    <name type="scientific">Linum trigynum</name>
    <dbReference type="NCBI Taxonomy" id="586398"/>
    <lineage>
        <taxon>Eukaryota</taxon>
        <taxon>Viridiplantae</taxon>
        <taxon>Streptophyta</taxon>
        <taxon>Embryophyta</taxon>
        <taxon>Tracheophyta</taxon>
        <taxon>Spermatophyta</taxon>
        <taxon>Magnoliopsida</taxon>
        <taxon>eudicotyledons</taxon>
        <taxon>Gunneridae</taxon>
        <taxon>Pentapetalae</taxon>
        <taxon>rosids</taxon>
        <taxon>fabids</taxon>
        <taxon>Malpighiales</taxon>
        <taxon>Linaceae</taxon>
        <taxon>Linum</taxon>
    </lineage>
</organism>
<name>A0AAV2GAK0_9ROSI</name>
<protein>
    <recommendedName>
        <fullName evidence="3">RNase H type-1 domain-containing protein</fullName>
    </recommendedName>
</protein>
<dbReference type="Proteomes" id="UP001497516">
    <property type="component" value="Chromosome 8"/>
</dbReference>
<dbReference type="AlphaFoldDB" id="A0AAV2GAK0"/>
<dbReference type="InterPro" id="IPR052929">
    <property type="entry name" value="RNase_H-like_EbsB-rel"/>
</dbReference>
<keyword evidence="2" id="KW-1185">Reference proteome</keyword>
<gene>
    <name evidence="1" type="ORF">LTRI10_LOCUS46868</name>
</gene>
<evidence type="ECO:0008006" key="3">
    <source>
        <dbReference type="Google" id="ProtNLM"/>
    </source>
</evidence>